<evidence type="ECO:0000256" key="20">
    <source>
        <dbReference type="ARBA" id="ARBA00023180"/>
    </source>
</evidence>
<dbReference type="PANTHER" id="PTHR48056:SF86">
    <property type="entry name" value="PROTEIN KINASE DOMAIN-CONTAINING PROTEIN"/>
    <property type="match status" value="1"/>
</dbReference>
<dbReference type="GO" id="GO:0005789">
    <property type="term" value="C:endoplasmic reticulum membrane"/>
    <property type="evidence" value="ECO:0007669"/>
    <property type="project" value="UniProtKB-SubCell"/>
</dbReference>
<evidence type="ECO:0000256" key="5">
    <source>
        <dbReference type="ARBA" id="ARBA00012513"/>
    </source>
</evidence>
<evidence type="ECO:0000256" key="8">
    <source>
        <dbReference type="ARBA" id="ARBA00022553"/>
    </source>
</evidence>
<evidence type="ECO:0000256" key="18">
    <source>
        <dbReference type="ARBA" id="ARBA00023136"/>
    </source>
</evidence>
<evidence type="ECO:0000256" key="2">
    <source>
        <dbReference type="ARBA" id="ARBA00004389"/>
    </source>
</evidence>
<evidence type="ECO:0000256" key="1">
    <source>
        <dbReference type="ARBA" id="ARBA00004162"/>
    </source>
</evidence>
<dbReference type="PANTHER" id="PTHR48056">
    <property type="entry name" value="LRR RECEPTOR-LIKE SERINE/THREONINE-PROTEIN KINASE-RELATED"/>
    <property type="match status" value="1"/>
</dbReference>
<dbReference type="FunFam" id="3.30.200.20:FF:000432">
    <property type="entry name" value="LRR receptor-like serine/threonine-protein kinase EFR"/>
    <property type="match status" value="1"/>
</dbReference>
<sequence>MVGAESFLFVLPLLSLLTTTDTALIPGAGISTNNASDHLALLSFKSLIRADPLQALESWGNRSIPMCQWRGVTCGKRGHRRGRVAALDLDSLNLLGVISSSVANLTFLRRLHLPGNHLHGVVPPVLGHLLYLKHLDLSGNSLVGSIPPSLSQIGRLQNISLEFNSLQGHIPHELGALHNLKVLKLGYNNLTGTIPVEISNLVNLESLRIPYNMMTGEIPTGIGNLVKLSNLSLASNQLTGSIPNALGNLSSLIYIILHTNNLTGNIPPLQSLSFLTVLELGQNDLTGCIPSQLGNLTSLEFLDLQINRLTGGIPESLGNLNLLQLLDLSNNTLTGPIPNSIGNLHLLSELDLDNNNLEGPLPSSMFNLSNLEILDIQYNYYLNGSLLFDLGNSLPNLQYFPIDNNQFHGSIPPFLCNASMLEMIQAARNLLTGTIPNCLGIQLRSLTKLSLAYNHIQATQNAGWGFLVGLSNCTDLQYLILGDNMLEGEIPSSIGNLSINLEYILMDFNNITGKIPEDIANLVNLKMLLLTGNHLEGTIPSSLGKLRRLNELFLGMNKLSGLIPSTIGNLTNLNVLNLYGNTLNGTIPSSLIGCPLQSLDLSQNSLIGTIPKELFLINTLSNYMYIQNNILTGTLPVELGNLKNLGTLDFSSNKISGEIPVSLGACQTLQYLNASNNNIEGTIPLSVEQMKGLLVIDLSYNNLYGEIPEFLASTRGLSDLNISFNNFKGQVPEDGIFSNASSVTIEGNKGLCGGIPQLKLPTCSNHTTRKSSLSLIIAIFVGSACLFGIFVLSIAFHWNKKTKTNLRTSTIGENLARVSYAELVHATDNFCSGNLIGVGSFGSVFKGNIMINELQVTVAVKVLNLLQSGASQSFSAECQTLRGARHRNLVKILTVCSGVDFRGLDFKALVYPFLPNGNLEQWLHQSIEEDGEYKVLDLIQRLCISIDVASALEYLHQYKPLPIIHCDLKPSNILLDNDMVAHVGDFGLARFYHQDSNDSYEISSAWARMRGTAGYAAPEYGLGNEVSAHGDVYSYGILLMEMFTGKRPTDSEFGEDFSLHKYVMMSVPHQVANIVDQHLLQEADDNRERTSDYNKTIGTKIDCITSVLRVGISCSKQAPTERTQIGDALKELQAIRDRFRRDSGNSIEAKKDPQDTEISSSLFQRVTS</sequence>
<keyword evidence="11 28" id="KW-0812">Transmembrane</keyword>
<keyword evidence="14 26" id="KW-0547">Nucleotide-binding</keyword>
<comment type="catalytic activity">
    <reaction evidence="22">
        <text>L-seryl-[protein] + ATP = O-phospho-L-seryl-[protein] + ADP + H(+)</text>
        <dbReference type="Rhea" id="RHEA:17989"/>
        <dbReference type="Rhea" id="RHEA-COMP:9863"/>
        <dbReference type="Rhea" id="RHEA-COMP:11604"/>
        <dbReference type="ChEBI" id="CHEBI:15378"/>
        <dbReference type="ChEBI" id="CHEBI:29999"/>
        <dbReference type="ChEBI" id="CHEBI:30616"/>
        <dbReference type="ChEBI" id="CHEBI:83421"/>
        <dbReference type="ChEBI" id="CHEBI:456216"/>
        <dbReference type="EC" id="2.7.11.1"/>
    </reaction>
</comment>
<dbReference type="PROSITE" id="PS50011">
    <property type="entry name" value="PROTEIN_KINASE_DOM"/>
    <property type="match status" value="1"/>
</dbReference>
<dbReference type="InterPro" id="IPR000719">
    <property type="entry name" value="Prot_kinase_dom"/>
</dbReference>
<feature type="compositionally biased region" description="Polar residues" evidence="27">
    <location>
        <begin position="1156"/>
        <end position="1168"/>
    </location>
</feature>
<evidence type="ECO:0000256" key="9">
    <source>
        <dbReference type="ARBA" id="ARBA00022614"/>
    </source>
</evidence>
<dbReference type="Pfam" id="PF23598">
    <property type="entry name" value="LRR_14"/>
    <property type="match status" value="1"/>
</dbReference>
<dbReference type="InterPro" id="IPR055414">
    <property type="entry name" value="LRR_R13L4/SHOC2-like"/>
</dbReference>
<dbReference type="GO" id="GO:0005886">
    <property type="term" value="C:plasma membrane"/>
    <property type="evidence" value="ECO:0007669"/>
    <property type="project" value="UniProtKB-SubCell"/>
</dbReference>
<evidence type="ECO:0000256" key="16">
    <source>
        <dbReference type="ARBA" id="ARBA00022840"/>
    </source>
</evidence>
<evidence type="ECO:0000256" key="24">
    <source>
        <dbReference type="ARBA" id="ARBA00056628"/>
    </source>
</evidence>
<keyword evidence="19" id="KW-0675">Receptor</keyword>
<dbReference type="InterPro" id="IPR011009">
    <property type="entry name" value="Kinase-like_dom_sf"/>
</dbReference>
<organism evidence="31 32">
    <name type="scientific">Paspalum notatum var. saurae</name>
    <dbReference type="NCBI Taxonomy" id="547442"/>
    <lineage>
        <taxon>Eukaryota</taxon>
        <taxon>Viridiplantae</taxon>
        <taxon>Streptophyta</taxon>
        <taxon>Embryophyta</taxon>
        <taxon>Tracheophyta</taxon>
        <taxon>Spermatophyta</taxon>
        <taxon>Magnoliopsida</taxon>
        <taxon>Liliopsida</taxon>
        <taxon>Poales</taxon>
        <taxon>Poaceae</taxon>
        <taxon>PACMAD clade</taxon>
        <taxon>Panicoideae</taxon>
        <taxon>Andropogonodae</taxon>
        <taxon>Paspaleae</taxon>
        <taxon>Paspalinae</taxon>
        <taxon>Paspalum</taxon>
    </lineage>
</organism>
<dbReference type="Gene3D" id="1.10.510.10">
    <property type="entry name" value="Transferase(Phosphotransferase) domain 1"/>
    <property type="match status" value="1"/>
</dbReference>
<keyword evidence="9" id="KW-0433">Leucine-rich repeat</keyword>
<dbReference type="SMART" id="SM00220">
    <property type="entry name" value="S_TKc"/>
    <property type="match status" value="1"/>
</dbReference>
<dbReference type="Pfam" id="PF00560">
    <property type="entry name" value="LRR_1"/>
    <property type="match status" value="7"/>
</dbReference>
<dbReference type="InterPro" id="IPR001245">
    <property type="entry name" value="Ser-Thr/Tyr_kinase_cat_dom"/>
</dbReference>
<evidence type="ECO:0000256" key="17">
    <source>
        <dbReference type="ARBA" id="ARBA00022989"/>
    </source>
</evidence>
<feature type="chain" id="PRO_5042999905" description="Receptor kinase-like protein Xa21" evidence="29">
    <location>
        <begin position="23"/>
        <end position="1168"/>
    </location>
</feature>
<evidence type="ECO:0000256" key="29">
    <source>
        <dbReference type="SAM" id="SignalP"/>
    </source>
</evidence>
<dbReference type="Gene3D" id="3.80.10.10">
    <property type="entry name" value="Ribonuclease Inhibitor"/>
    <property type="match status" value="5"/>
</dbReference>
<evidence type="ECO:0000256" key="28">
    <source>
        <dbReference type="SAM" id="Phobius"/>
    </source>
</evidence>
<dbReference type="Proteomes" id="UP001341281">
    <property type="component" value="Chromosome 05"/>
</dbReference>
<keyword evidence="8" id="KW-0597">Phosphoprotein</keyword>
<dbReference type="Pfam" id="PF07714">
    <property type="entry name" value="PK_Tyr_Ser-Thr"/>
    <property type="match status" value="1"/>
</dbReference>
<dbReference type="EC" id="2.7.11.1" evidence="5"/>
<dbReference type="InterPro" id="IPR050647">
    <property type="entry name" value="Plant_LRR-RLKs"/>
</dbReference>
<dbReference type="InterPro" id="IPR017441">
    <property type="entry name" value="Protein_kinase_ATP_BS"/>
</dbReference>
<keyword evidence="16 26" id="KW-0067">ATP-binding</keyword>
<dbReference type="FunFam" id="3.80.10.10:FF:000095">
    <property type="entry name" value="LRR receptor-like serine/threonine-protein kinase GSO1"/>
    <property type="match status" value="2"/>
</dbReference>
<evidence type="ECO:0000256" key="11">
    <source>
        <dbReference type="ARBA" id="ARBA00022692"/>
    </source>
</evidence>
<evidence type="ECO:0000256" key="13">
    <source>
        <dbReference type="ARBA" id="ARBA00022737"/>
    </source>
</evidence>
<dbReference type="InterPro" id="IPR008271">
    <property type="entry name" value="Ser/Thr_kinase_AS"/>
</dbReference>
<evidence type="ECO:0000259" key="30">
    <source>
        <dbReference type="PROSITE" id="PS50011"/>
    </source>
</evidence>
<feature type="domain" description="Protein kinase" evidence="30">
    <location>
        <begin position="830"/>
        <end position="1135"/>
    </location>
</feature>
<evidence type="ECO:0000256" key="25">
    <source>
        <dbReference type="ARBA" id="ARBA00072040"/>
    </source>
</evidence>
<dbReference type="InterPro" id="IPR003591">
    <property type="entry name" value="Leu-rich_rpt_typical-subtyp"/>
</dbReference>
<dbReference type="SMART" id="SM00369">
    <property type="entry name" value="LRR_TYP"/>
    <property type="match status" value="11"/>
</dbReference>
<keyword evidence="20" id="KW-0325">Glycoprotein</keyword>
<evidence type="ECO:0000256" key="23">
    <source>
        <dbReference type="ARBA" id="ARBA00054320"/>
    </source>
</evidence>
<keyword evidence="13" id="KW-0677">Repeat</keyword>
<feature type="binding site" evidence="26">
    <location>
        <position position="861"/>
    </location>
    <ligand>
        <name>ATP</name>
        <dbReference type="ChEBI" id="CHEBI:30616"/>
    </ligand>
</feature>
<evidence type="ECO:0000256" key="10">
    <source>
        <dbReference type="ARBA" id="ARBA00022679"/>
    </source>
</evidence>
<evidence type="ECO:0000256" key="6">
    <source>
        <dbReference type="ARBA" id="ARBA00022475"/>
    </source>
</evidence>
<evidence type="ECO:0000256" key="15">
    <source>
        <dbReference type="ARBA" id="ARBA00022777"/>
    </source>
</evidence>
<dbReference type="PROSITE" id="PS00108">
    <property type="entry name" value="PROTEIN_KINASE_ST"/>
    <property type="match status" value="1"/>
</dbReference>
<evidence type="ECO:0000256" key="12">
    <source>
        <dbReference type="ARBA" id="ARBA00022729"/>
    </source>
</evidence>
<evidence type="ECO:0000256" key="19">
    <source>
        <dbReference type="ARBA" id="ARBA00023170"/>
    </source>
</evidence>
<evidence type="ECO:0000256" key="22">
    <source>
        <dbReference type="ARBA" id="ARBA00048679"/>
    </source>
</evidence>
<keyword evidence="18 28" id="KW-0472">Membrane</keyword>
<dbReference type="FunFam" id="3.80.10.10:FF:000288">
    <property type="entry name" value="LRR receptor-like serine/threonine-protein kinase EFR"/>
    <property type="match status" value="1"/>
</dbReference>
<dbReference type="InterPro" id="IPR013210">
    <property type="entry name" value="LRR_N_plant-typ"/>
</dbReference>
<gene>
    <name evidence="31" type="ORF">U9M48_025212</name>
</gene>
<evidence type="ECO:0000256" key="27">
    <source>
        <dbReference type="SAM" id="MobiDB-lite"/>
    </source>
</evidence>
<accession>A0AAQ3TNV6</accession>
<comment type="function">
    <text evidence="23">Receptor kinase that detects X.oryzae pv. oryzae protein Ax21 to promote innate immunity. Following X.oryzae pv. oryzae protein Ax21 detection, undergoes cleavage, releasing the processed protein kinase Xa21 chain.</text>
</comment>
<evidence type="ECO:0000313" key="32">
    <source>
        <dbReference type="Proteomes" id="UP001341281"/>
    </source>
</evidence>
<keyword evidence="6" id="KW-1003">Cell membrane</keyword>
<dbReference type="AlphaFoldDB" id="A0AAQ3TNV6"/>
<dbReference type="Gene3D" id="3.30.200.20">
    <property type="entry name" value="Phosphorylase Kinase, domain 1"/>
    <property type="match status" value="1"/>
</dbReference>
<comment type="similarity">
    <text evidence="4">Belongs to the protein kinase superfamily. Ser/Thr protein kinase family.</text>
</comment>
<keyword evidence="12 29" id="KW-0732">Signal</keyword>
<name>A0AAQ3TNV6_PASNO</name>
<keyword evidence="7" id="KW-0723">Serine/threonine-protein kinase</keyword>
<protein>
    <recommendedName>
        <fullName evidence="25">Receptor kinase-like protein Xa21</fullName>
        <ecNumber evidence="5">2.7.11.1</ecNumber>
    </recommendedName>
</protein>
<feature type="region of interest" description="Disordered" evidence="27">
    <location>
        <begin position="1140"/>
        <end position="1168"/>
    </location>
</feature>
<reference evidence="31 32" key="1">
    <citation type="submission" date="2024-02" db="EMBL/GenBank/DDBJ databases">
        <title>High-quality chromosome-scale genome assembly of Pensacola bahiagrass (Paspalum notatum Flugge var. saurae).</title>
        <authorList>
            <person name="Vega J.M."/>
            <person name="Podio M."/>
            <person name="Orjuela J."/>
            <person name="Siena L.A."/>
            <person name="Pessino S.C."/>
            <person name="Combes M.C."/>
            <person name="Mariac C."/>
            <person name="Albertini E."/>
            <person name="Pupilli F."/>
            <person name="Ortiz J.P.A."/>
            <person name="Leblanc O."/>
        </authorList>
    </citation>
    <scope>NUCLEOTIDE SEQUENCE [LARGE SCALE GENOMIC DNA]</scope>
    <source>
        <strain evidence="31">R1</strain>
        <tissue evidence="31">Leaf</tissue>
    </source>
</reference>
<dbReference type="GO" id="GO:0004674">
    <property type="term" value="F:protein serine/threonine kinase activity"/>
    <property type="evidence" value="ECO:0007669"/>
    <property type="project" value="UniProtKB-KW"/>
</dbReference>
<proteinExistence type="inferred from homology"/>
<dbReference type="EMBL" id="CP144749">
    <property type="protein sequence ID" value="WVZ77333.1"/>
    <property type="molecule type" value="Genomic_DNA"/>
</dbReference>
<dbReference type="GO" id="GO:0033612">
    <property type="term" value="F:receptor serine/threonine kinase binding"/>
    <property type="evidence" value="ECO:0007669"/>
    <property type="project" value="TreeGrafter"/>
</dbReference>
<dbReference type="FunFam" id="1.10.510.10:FF:000358">
    <property type="entry name" value="Putative leucine-rich repeat receptor-like serine/threonine-protein kinase"/>
    <property type="match status" value="1"/>
</dbReference>
<dbReference type="InterPro" id="IPR032675">
    <property type="entry name" value="LRR_dom_sf"/>
</dbReference>
<evidence type="ECO:0000256" key="21">
    <source>
        <dbReference type="ARBA" id="ARBA00047899"/>
    </source>
</evidence>
<dbReference type="Pfam" id="PF13855">
    <property type="entry name" value="LRR_8"/>
    <property type="match status" value="2"/>
</dbReference>
<dbReference type="SMART" id="SM00365">
    <property type="entry name" value="LRR_SD22"/>
    <property type="match status" value="8"/>
</dbReference>
<evidence type="ECO:0000313" key="31">
    <source>
        <dbReference type="EMBL" id="WVZ77333.1"/>
    </source>
</evidence>
<evidence type="ECO:0000256" key="4">
    <source>
        <dbReference type="ARBA" id="ARBA00008684"/>
    </source>
</evidence>
<feature type="compositionally biased region" description="Basic and acidic residues" evidence="27">
    <location>
        <begin position="1140"/>
        <end position="1154"/>
    </location>
</feature>
<dbReference type="Pfam" id="PF08263">
    <property type="entry name" value="LRRNT_2"/>
    <property type="match status" value="1"/>
</dbReference>
<keyword evidence="17 28" id="KW-1133">Transmembrane helix</keyword>
<dbReference type="GO" id="GO:0005524">
    <property type="term" value="F:ATP binding"/>
    <property type="evidence" value="ECO:0007669"/>
    <property type="project" value="UniProtKB-UniRule"/>
</dbReference>
<dbReference type="PROSITE" id="PS00107">
    <property type="entry name" value="PROTEIN_KINASE_ATP"/>
    <property type="match status" value="1"/>
</dbReference>
<evidence type="ECO:0000256" key="7">
    <source>
        <dbReference type="ARBA" id="ARBA00022527"/>
    </source>
</evidence>
<evidence type="ECO:0000256" key="3">
    <source>
        <dbReference type="ARBA" id="ARBA00004479"/>
    </source>
</evidence>
<comment type="function">
    <text evidence="24">The processed protein kinase Xa21 chain released by protein cleavage after X.oryzae pv. oryzae protein Ax21 detection translocates into the nucleus where it can bind and regulate WRKY62, a transcription factor. Confers resistance to the bacterial pathogen X.oryzae pv. oryzae (Xoo).</text>
</comment>
<evidence type="ECO:0000256" key="26">
    <source>
        <dbReference type="PROSITE-ProRule" id="PRU10141"/>
    </source>
</evidence>
<evidence type="ECO:0000256" key="14">
    <source>
        <dbReference type="ARBA" id="ARBA00022741"/>
    </source>
</evidence>
<feature type="transmembrane region" description="Helical" evidence="28">
    <location>
        <begin position="773"/>
        <end position="798"/>
    </location>
</feature>
<dbReference type="SUPFAM" id="SSF56112">
    <property type="entry name" value="Protein kinase-like (PK-like)"/>
    <property type="match status" value="1"/>
</dbReference>
<dbReference type="InterPro" id="IPR001611">
    <property type="entry name" value="Leu-rich_rpt"/>
</dbReference>
<keyword evidence="10" id="KW-0808">Transferase</keyword>
<dbReference type="SUPFAM" id="SSF52058">
    <property type="entry name" value="L domain-like"/>
    <property type="match status" value="1"/>
</dbReference>
<keyword evidence="15" id="KW-0418">Kinase</keyword>
<keyword evidence="32" id="KW-1185">Reference proteome</keyword>
<comment type="catalytic activity">
    <reaction evidence="21">
        <text>L-threonyl-[protein] + ATP = O-phospho-L-threonyl-[protein] + ADP + H(+)</text>
        <dbReference type="Rhea" id="RHEA:46608"/>
        <dbReference type="Rhea" id="RHEA-COMP:11060"/>
        <dbReference type="Rhea" id="RHEA-COMP:11605"/>
        <dbReference type="ChEBI" id="CHEBI:15378"/>
        <dbReference type="ChEBI" id="CHEBI:30013"/>
        <dbReference type="ChEBI" id="CHEBI:30616"/>
        <dbReference type="ChEBI" id="CHEBI:61977"/>
        <dbReference type="ChEBI" id="CHEBI:456216"/>
        <dbReference type="EC" id="2.7.11.1"/>
    </reaction>
</comment>
<comment type="subcellular location">
    <subcellularLocation>
        <location evidence="1">Cell membrane</location>
        <topology evidence="1">Single-pass membrane protein</topology>
    </subcellularLocation>
    <subcellularLocation>
        <location evidence="2">Endoplasmic reticulum membrane</location>
        <topology evidence="2">Single-pass membrane protein</topology>
    </subcellularLocation>
    <subcellularLocation>
        <location evidence="3">Membrane</location>
        <topology evidence="3">Single-pass type I membrane protein</topology>
    </subcellularLocation>
</comment>
<feature type="signal peptide" evidence="29">
    <location>
        <begin position="1"/>
        <end position="22"/>
    </location>
</feature>
<dbReference type="SUPFAM" id="SSF52047">
    <property type="entry name" value="RNI-like"/>
    <property type="match status" value="1"/>
</dbReference>